<proteinExistence type="predicted"/>
<feature type="region of interest" description="Disordered" evidence="5">
    <location>
        <begin position="1"/>
        <end position="27"/>
    </location>
</feature>
<dbReference type="SUPFAM" id="SSF47459">
    <property type="entry name" value="HLH, helix-loop-helix DNA-binding domain"/>
    <property type="match status" value="1"/>
</dbReference>
<protein>
    <recommendedName>
        <fullName evidence="6">BHLH domain-containing protein</fullName>
    </recommendedName>
</protein>
<dbReference type="PANTHER" id="PTHR13935">
    <property type="entry name" value="ACHAETE-SCUTE TRANSCRIPTION FACTOR-RELATED"/>
    <property type="match status" value="1"/>
</dbReference>
<dbReference type="GO" id="GO:0000981">
    <property type="term" value="F:DNA-binding transcription factor activity, RNA polymerase II-specific"/>
    <property type="evidence" value="ECO:0007669"/>
    <property type="project" value="TreeGrafter"/>
</dbReference>
<evidence type="ECO:0000256" key="1">
    <source>
        <dbReference type="ARBA" id="ARBA00004123"/>
    </source>
</evidence>
<keyword evidence="2" id="KW-0805">Transcription regulation</keyword>
<feature type="compositionally biased region" description="Basic and acidic residues" evidence="5">
    <location>
        <begin position="15"/>
        <end position="25"/>
    </location>
</feature>
<dbReference type="InterPro" id="IPR015660">
    <property type="entry name" value="MASH1/Ascl1a-like"/>
</dbReference>
<comment type="subcellular location">
    <subcellularLocation>
        <location evidence="1">Nucleus</location>
    </subcellularLocation>
</comment>
<dbReference type="GO" id="GO:0090575">
    <property type="term" value="C:RNA polymerase II transcription regulator complex"/>
    <property type="evidence" value="ECO:0007669"/>
    <property type="project" value="TreeGrafter"/>
</dbReference>
<organism evidence="7 8">
    <name type="scientific">Solanum verrucosum</name>
    <dbReference type="NCBI Taxonomy" id="315347"/>
    <lineage>
        <taxon>Eukaryota</taxon>
        <taxon>Viridiplantae</taxon>
        <taxon>Streptophyta</taxon>
        <taxon>Embryophyta</taxon>
        <taxon>Tracheophyta</taxon>
        <taxon>Spermatophyta</taxon>
        <taxon>Magnoliopsida</taxon>
        <taxon>eudicotyledons</taxon>
        <taxon>Gunneridae</taxon>
        <taxon>Pentapetalae</taxon>
        <taxon>asterids</taxon>
        <taxon>lamiids</taxon>
        <taxon>Solanales</taxon>
        <taxon>Solanaceae</taxon>
        <taxon>Solanoideae</taxon>
        <taxon>Solaneae</taxon>
        <taxon>Solanum</taxon>
    </lineage>
</organism>
<evidence type="ECO:0000256" key="4">
    <source>
        <dbReference type="ARBA" id="ARBA00023242"/>
    </source>
</evidence>
<dbReference type="GO" id="GO:0000977">
    <property type="term" value="F:RNA polymerase II transcription regulatory region sequence-specific DNA binding"/>
    <property type="evidence" value="ECO:0007669"/>
    <property type="project" value="TreeGrafter"/>
</dbReference>
<dbReference type="EMBL" id="CP133621">
    <property type="protein sequence ID" value="WMV49036.1"/>
    <property type="molecule type" value="Genomic_DNA"/>
</dbReference>
<evidence type="ECO:0000256" key="2">
    <source>
        <dbReference type="ARBA" id="ARBA00023015"/>
    </source>
</evidence>
<evidence type="ECO:0000256" key="3">
    <source>
        <dbReference type="ARBA" id="ARBA00023163"/>
    </source>
</evidence>
<gene>
    <name evidence="7" type="ORF">MTR67_042421</name>
</gene>
<dbReference type="GO" id="GO:0046983">
    <property type="term" value="F:protein dimerization activity"/>
    <property type="evidence" value="ECO:0007669"/>
    <property type="project" value="InterPro"/>
</dbReference>
<name>A0AAF0ZRQ1_SOLVR</name>
<sequence>MEGCRRSSSGPTGVKLERKDVEKTRRNNMKNLYNQLYSLIPSTHLSQETMGLQDKIDAAIKYIKSSEMKLEKSKMYLEELSRMSSRKRPKSSNSTNGPSPSTKSSPQIQVHEMGPNMVIVLISGLDNITTFNNIIRLCHEEGVEVGYTNFTLNGNSMLQISHETKINMSSTMECRAANLCDKMKELLYGKSNDNEMESQLHLWDYIVESELLGFNDIEFLPSTSQNPNIFSYIQNYRD</sequence>
<dbReference type="InterPro" id="IPR036638">
    <property type="entry name" value="HLH_DNA-bd_sf"/>
</dbReference>
<feature type="compositionally biased region" description="Polar residues" evidence="5">
    <location>
        <begin position="1"/>
        <end position="11"/>
    </location>
</feature>
<evidence type="ECO:0000313" key="8">
    <source>
        <dbReference type="Proteomes" id="UP001234989"/>
    </source>
</evidence>
<dbReference type="Proteomes" id="UP001234989">
    <property type="component" value="Chromosome 10"/>
</dbReference>
<dbReference type="InterPro" id="IPR011598">
    <property type="entry name" value="bHLH_dom"/>
</dbReference>
<evidence type="ECO:0000313" key="7">
    <source>
        <dbReference type="EMBL" id="WMV49036.1"/>
    </source>
</evidence>
<dbReference type="PROSITE" id="PS50888">
    <property type="entry name" value="BHLH"/>
    <property type="match status" value="1"/>
</dbReference>
<dbReference type="Gene3D" id="4.10.280.10">
    <property type="entry name" value="Helix-loop-helix DNA-binding domain"/>
    <property type="match status" value="1"/>
</dbReference>
<evidence type="ECO:0000259" key="6">
    <source>
        <dbReference type="PROSITE" id="PS50888"/>
    </source>
</evidence>
<keyword evidence="4" id="KW-0539">Nucleus</keyword>
<feature type="domain" description="BHLH" evidence="6">
    <location>
        <begin position="13"/>
        <end position="66"/>
    </location>
</feature>
<keyword evidence="8" id="KW-1185">Reference proteome</keyword>
<feature type="compositionally biased region" description="Low complexity" evidence="5">
    <location>
        <begin position="91"/>
        <end position="106"/>
    </location>
</feature>
<dbReference type="PANTHER" id="PTHR13935:SF63">
    <property type="entry name" value="BHLH DOMAIN-CONTAINING PROTEIN"/>
    <property type="match status" value="1"/>
</dbReference>
<dbReference type="AlphaFoldDB" id="A0AAF0ZRQ1"/>
<keyword evidence="3" id="KW-0804">Transcription</keyword>
<accession>A0AAF0ZRQ1</accession>
<feature type="region of interest" description="Disordered" evidence="5">
    <location>
        <begin position="81"/>
        <end position="109"/>
    </location>
</feature>
<reference evidence="7" key="1">
    <citation type="submission" date="2023-08" db="EMBL/GenBank/DDBJ databases">
        <title>A de novo genome assembly of Solanum verrucosum Schlechtendal, a Mexican diploid species geographically isolated from the other diploid A-genome species in potato relatives.</title>
        <authorList>
            <person name="Hosaka K."/>
        </authorList>
    </citation>
    <scope>NUCLEOTIDE SEQUENCE</scope>
    <source>
        <tissue evidence="7">Young leaves</tissue>
    </source>
</reference>
<evidence type="ECO:0000256" key="5">
    <source>
        <dbReference type="SAM" id="MobiDB-lite"/>
    </source>
</evidence>